<dbReference type="EMBL" id="FTOR01000006">
    <property type="protein sequence ID" value="SIT25717.1"/>
    <property type="molecule type" value="Genomic_DNA"/>
</dbReference>
<name>A0A1N7QTB5_9BACT</name>
<dbReference type="STRING" id="477680.SAMN05421788_106366"/>
<dbReference type="AlphaFoldDB" id="A0A1N7QTB5"/>
<dbReference type="SUPFAM" id="SSF51206">
    <property type="entry name" value="cAMP-binding domain-like"/>
    <property type="match status" value="1"/>
</dbReference>
<gene>
    <name evidence="2" type="ORF">SAMN05421788_106366</name>
</gene>
<dbReference type="Gene3D" id="2.60.120.10">
    <property type="entry name" value="Jelly Rolls"/>
    <property type="match status" value="1"/>
</dbReference>
<dbReference type="GO" id="GO:0016301">
    <property type="term" value="F:kinase activity"/>
    <property type="evidence" value="ECO:0007669"/>
    <property type="project" value="UniProtKB-KW"/>
</dbReference>
<evidence type="ECO:0000313" key="2">
    <source>
        <dbReference type="EMBL" id="SIT25717.1"/>
    </source>
</evidence>
<keyword evidence="2" id="KW-0808">Transferase</keyword>
<reference evidence="3" key="1">
    <citation type="submission" date="2017-01" db="EMBL/GenBank/DDBJ databases">
        <authorList>
            <person name="Varghese N."/>
            <person name="Submissions S."/>
        </authorList>
    </citation>
    <scope>NUCLEOTIDE SEQUENCE [LARGE SCALE GENOMIC DNA]</scope>
    <source>
        <strain evidence="3">DSM 21054</strain>
    </source>
</reference>
<sequence length="198" mass="23295">MSEIFEKYLRASVEISNEDMDAILNASTTKNIRKWQSLLHDGEVWKSMCFISSGCFRLYRFDKNGVDHTVRFGIDSWWISDQESYNNKTPSQYNIEALASSTVLIWTKSDWENLLETIPPLKLFYDKLTARAYEKSLQRIYSLISSSAEERYLEFQQTYPQTFNKVPLHMVASYLGISRETLSRVRKDFTKRRNHSSE</sequence>
<accession>A0A1N7QTB5</accession>
<keyword evidence="2" id="KW-0418">Kinase</keyword>
<keyword evidence="3" id="KW-1185">Reference proteome</keyword>
<evidence type="ECO:0000259" key="1">
    <source>
        <dbReference type="Pfam" id="PF00027"/>
    </source>
</evidence>
<dbReference type="InterPro" id="IPR000595">
    <property type="entry name" value="cNMP-bd_dom"/>
</dbReference>
<dbReference type="CDD" id="cd00038">
    <property type="entry name" value="CAP_ED"/>
    <property type="match status" value="1"/>
</dbReference>
<feature type="domain" description="Cyclic nucleotide-binding" evidence="1">
    <location>
        <begin position="31"/>
        <end position="117"/>
    </location>
</feature>
<protein>
    <submittedName>
        <fullName evidence="2">cAMP-binding domain of CRP or a regulatory subunit of cAMP-dependent protein kinases</fullName>
    </submittedName>
</protein>
<dbReference type="InterPro" id="IPR018490">
    <property type="entry name" value="cNMP-bd_dom_sf"/>
</dbReference>
<dbReference type="Pfam" id="PF00027">
    <property type="entry name" value="cNMP_binding"/>
    <property type="match status" value="1"/>
</dbReference>
<evidence type="ECO:0000313" key="3">
    <source>
        <dbReference type="Proteomes" id="UP000186917"/>
    </source>
</evidence>
<dbReference type="Proteomes" id="UP000186917">
    <property type="component" value="Unassembled WGS sequence"/>
</dbReference>
<proteinExistence type="predicted"/>
<dbReference type="InterPro" id="IPR014710">
    <property type="entry name" value="RmlC-like_jellyroll"/>
</dbReference>
<organism evidence="2 3">
    <name type="scientific">Filimonas lacunae</name>
    <dbReference type="NCBI Taxonomy" id="477680"/>
    <lineage>
        <taxon>Bacteria</taxon>
        <taxon>Pseudomonadati</taxon>
        <taxon>Bacteroidota</taxon>
        <taxon>Chitinophagia</taxon>
        <taxon>Chitinophagales</taxon>
        <taxon>Chitinophagaceae</taxon>
        <taxon>Filimonas</taxon>
    </lineage>
</organism>